<reference evidence="4 5" key="1">
    <citation type="journal article" date="2018" name="Mol. Biol. Evol.">
        <title>Broad Genomic Sampling Reveals a Smut Pathogenic Ancestry of the Fungal Clade Ustilaginomycotina.</title>
        <authorList>
            <person name="Kijpornyongpan T."/>
            <person name="Mondo S.J."/>
            <person name="Barry K."/>
            <person name="Sandor L."/>
            <person name="Lee J."/>
            <person name="Lipzen A."/>
            <person name="Pangilinan J."/>
            <person name="LaButti K."/>
            <person name="Hainaut M."/>
            <person name="Henrissat B."/>
            <person name="Grigoriev I.V."/>
            <person name="Spatafora J.W."/>
            <person name="Aime M.C."/>
        </authorList>
    </citation>
    <scope>NUCLEOTIDE SEQUENCE [LARGE SCALE GENOMIC DNA]</scope>
    <source>
        <strain evidence="4 5">MCA 4198</strain>
    </source>
</reference>
<evidence type="ECO:0000313" key="4">
    <source>
        <dbReference type="EMBL" id="PWN93256.1"/>
    </source>
</evidence>
<gene>
    <name evidence="4" type="ORF">FA10DRAFT_263929</name>
</gene>
<accession>A0A316YW46</accession>
<proteinExistence type="predicted"/>
<name>A0A316YW46_9BASI</name>
<dbReference type="InterPro" id="IPR020845">
    <property type="entry name" value="AMP-binding_CS"/>
</dbReference>
<dbReference type="STRING" id="215250.A0A316YW46"/>
<sequence length="690" mass="76246">MVITHFPEKVEKWPVDVQALPVPGTERPGYTPIWRNATRPDLTTQETTYDVFSVGRQKSPNLPCLGHRPWDSNTGDFAKHFEWLTYAQVEELRTAVGSGLTKLLQEGKLGEGVGHTHWMTAIWLQNRPEFQIIDQASVAYSRQVVSLYDSYDDASAHYVLNHSESRVCFTTSSHLASLLNGAAELPKLKTIVLVDSRSFSPRRPGELEGSQVAEQWAASKGITLVSWNDLIELGRKNLVGHTPPTDNKETAALCYTSGTTGHPKAAIITHAQLAYSGGLFLNYFDEYPPEMMLSYLPLAHIYERILEAAMLRMGGSIGFFSGDVTRLVEDAGILKPTFFPGVPRVFNRIAGLISAQADGPGLKGKLLRTAINAKLANHDKDATLTHAFYDRLVFRKVRDVLGGRVKLMLTGSAPIRPDVIKLLRVCFSCEVREGYGQTENSGICVLMNPGDKVVGNCGPPLSGIEIKLRDCPELGYTAQDKPFPRGELLSRGQTVFPGYLKDEAKTKETIDEEGWLHSGDVASIDEAGRVSIIDRVKNLVKTSQGEYIAIENVEQKFAAHKLLAQFWLYADSRESHTVAIAVPEPDPFAPWVSAIVGRQIAPTDLEGLEKACQEPKVAKSFLDELAKIGRQHKLRGFEIPKALKLRMDPFSIENGLLTPTFKVKRQDAAKLLKKDLDDLYAQSNGASAKL</sequence>
<feature type="domain" description="AMP-dependent synthetase/ligase" evidence="3">
    <location>
        <begin position="80"/>
        <end position="500"/>
    </location>
</feature>
<keyword evidence="1" id="KW-0547">Nucleotide-binding</keyword>
<dbReference type="GO" id="GO:0005783">
    <property type="term" value="C:endoplasmic reticulum"/>
    <property type="evidence" value="ECO:0007669"/>
    <property type="project" value="TreeGrafter"/>
</dbReference>
<dbReference type="Proteomes" id="UP000245768">
    <property type="component" value="Unassembled WGS sequence"/>
</dbReference>
<organism evidence="4 5">
    <name type="scientific">Acaromyces ingoldii</name>
    <dbReference type="NCBI Taxonomy" id="215250"/>
    <lineage>
        <taxon>Eukaryota</taxon>
        <taxon>Fungi</taxon>
        <taxon>Dikarya</taxon>
        <taxon>Basidiomycota</taxon>
        <taxon>Ustilaginomycotina</taxon>
        <taxon>Exobasidiomycetes</taxon>
        <taxon>Exobasidiales</taxon>
        <taxon>Cryptobasidiaceae</taxon>
        <taxon>Acaromyces</taxon>
    </lineage>
</organism>
<dbReference type="Gene3D" id="3.40.50.12780">
    <property type="entry name" value="N-terminal domain of ligase-like"/>
    <property type="match status" value="1"/>
</dbReference>
<dbReference type="PANTHER" id="PTHR43272">
    <property type="entry name" value="LONG-CHAIN-FATTY-ACID--COA LIGASE"/>
    <property type="match status" value="1"/>
</dbReference>
<dbReference type="AlphaFoldDB" id="A0A316YW46"/>
<keyword evidence="2" id="KW-0067">ATP-binding</keyword>
<protein>
    <submittedName>
        <fullName evidence="4">Acetyl-CoA synthetase-like protein</fullName>
    </submittedName>
</protein>
<evidence type="ECO:0000256" key="2">
    <source>
        <dbReference type="ARBA" id="ARBA00022840"/>
    </source>
</evidence>
<dbReference type="GO" id="GO:0016020">
    <property type="term" value="C:membrane"/>
    <property type="evidence" value="ECO:0007669"/>
    <property type="project" value="TreeGrafter"/>
</dbReference>
<keyword evidence="5" id="KW-1185">Reference proteome</keyword>
<dbReference type="GeneID" id="37042351"/>
<dbReference type="InterPro" id="IPR042099">
    <property type="entry name" value="ANL_N_sf"/>
</dbReference>
<dbReference type="PROSITE" id="PS00455">
    <property type="entry name" value="AMP_BINDING"/>
    <property type="match status" value="1"/>
</dbReference>
<dbReference type="InParanoid" id="A0A316YW46"/>
<dbReference type="InterPro" id="IPR000873">
    <property type="entry name" value="AMP-dep_synth/lig_dom"/>
</dbReference>
<dbReference type="RefSeq" id="XP_025380454.1">
    <property type="nucleotide sequence ID" value="XM_025520435.1"/>
</dbReference>
<dbReference type="GO" id="GO:0004467">
    <property type="term" value="F:long-chain fatty acid-CoA ligase activity"/>
    <property type="evidence" value="ECO:0007669"/>
    <property type="project" value="TreeGrafter"/>
</dbReference>
<evidence type="ECO:0000259" key="3">
    <source>
        <dbReference type="Pfam" id="PF00501"/>
    </source>
</evidence>
<dbReference type="GO" id="GO:0005524">
    <property type="term" value="F:ATP binding"/>
    <property type="evidence" value="ECO:0007669"/>
    <property type="project" value="UniProtKB-KW"/>
</dbReference>
<evidence type="ECO:0000256" key="1">
    <source>
        <dbReference type="ARBA" id="ARBA00022741"/>
    </source>
</evidence>
<dbReference type="EMBL" id="KZ819634">
    <property type="protein sequence ID" value="PWN93256.1"/>
    <property type="molecule type" value="Genomic_DNA"/>
</dbReference>
<dbReference type="SUPFAM" id="SSF56801">
    <property type="entry name" value="Acetyl-CoA synthetase-like"/>
    <property type="match status" value="1"/>
</dbReference>
<evidence type="ECO:0000313" key="5">
    <source>
        <dbReference type="Proteomes" id="UP000245768"/>
    </source>
</evidence>
<dbReference type="OrthoDB" id="1700726at2759"/>
<dbReference type="Pfam" id="PF00501">
    <property type="entry name" value="AMP-binding"/>
    <property type="match status" value="1"/>
</dbReference>
<dbReference type="PANTHER" id="PTHR43272:SF33">
    <property type="entry name" value="AMP-BINDING DOMAIN-CONTAINING PROTEIN-RELATED"/>
    <property type="match status" value="1"/>
</dbReference>